<reference evidence="2" key="5">
    <citation type="journal article" date="2021" name="G3 (Bethesda)">
        <title>Aegilops tauschii genome assembly Aet v5.0 features greater sequence contiguity and improved annotation.</title>
        <authorList>
            <person name="Wang L."/>
            <person name="Zhu T."/>
            <person name="Rodriguez J.C."/>
            <person name="Deal K.R."/>
            <person name="Dubcovsky J."/>
            <person name="McGuire P.E."/>
            <person name="Lux T."/>
            <person name="Spannagl M."/>
            <person name="Mayer K.F.X."/>
            <person name="Baldrich P."/>
            <person name="Meyers B.C."/>
            <person name="Huo N."/>
            <person name="Gu Y.Q."/>
            <person name="Zhou H."/>
            <person name="Devos K.M."/>
            <person name="Bennetzen J.L."/>
            <person name="Unver T."/>
            <person name="Budak H."/>
            <person name="Gulick P.J."/>
            <person name="Galiba G."/>
            <person name="Kalapos B."/>
            <person name="Nelson D.R."/>
            <person name="Li P."/>
            <person name="You F.M."/>
            <person name="Luo M.C."/>
            <person name="Dvorak J."/>
        </authorList>
    </citation>
    <scope>NUCLEOTIDE SEQUENCE [LARGE SCALE GENOMIC DNA]</scope>
    <source>
        <strain evidence="2">cv. AL8/78</strain>
    </source>
</reference>
<organism evidence="2 3">
    <name type="scientific">Aegilops tauschii subsp. strangulata</name>
    <name type="common">Goatgrass</name>
    <dbReference type="NCBI Taxonomy" id="200361"/>
    <lineage>
        <taxon>Eukaryota</taxon>
        <taxon>Viridiplantae</taxon>
        <taxon>Streptophyta</taxon>
        <taxon>Embryophyta</taxon>
        <taxon>Tracheophyta</taxon>
        <taxon>Spermatophyta</taxon>
        <taxon>Magnoliopsida</taxon>
        <taxon>Liliopsida</taxon>
        <taxon>Poales</taxon>
        <taxon>Poaceae</taxon>
        <taxon>BOP clade</taxon>
        <taxon>Pooideae</taxon>
        <taxon>Triticodae</taxon>
        <taxon>Triticeae</taxon>
        <taxon>Triticinae</taxon>
        <taxon>Aegilops</taxon>
    </lineage>
</organism>
<protein>
    <recommendedName>
        <fullName evidence="1">KIB1-4 beta-propeller domain-containing protein</fullName>
    </recommendedName>
</protein>
<accession>A0A453ABV3</accession>
<evidence type="ECO:0000313" key="3">
    <source>
        <dbReference type="Proteomes" id="UP000015105"/>
    </source>
</evidence>
<name>A0A453ABV3_AEGTS</name>
<dbReference type="Proteomes" id="UP000015105">
    <property type="component" value="Chromosome 2D"/>
</dbReference>
<dbReference type="Gramene" id="AET2Gv20063700.1">
    <property type="protein sequence ID" value="AET2Gv20063700.1"/>
    <property type="gene ID" value="AET2Gv20063700"/>
</dbReference>
<dbReference type="PANTHER" id="PTHR33110">
    <property type="entry name" value="F-BOX/KELCH-REPEAT PROTEIN-RELATED"/>
    <property type="match status" value="1"/>
</dbReference>
<dbReference type="Pfam" id="PF03478">
    <property type="entry name" value="Beta-prop_KIB1-4"/>
    <property type="match status" value="1"/>
</dbReference>
<reference evidence="3" key="1">
    <citation type="journal article" date="2014" name="Science">
        <title>Ancient hybridizations among the ancestral genomes of bread wheat.</title>
        <authorList>
            <consortium name="International Wheat Genome Sequencing Consortium,"/>
            <person name="Marcussen T."/>
            <person name="Sandve S.R."/>
            <person name="Heier L."/>
            <person name="Spannagl M."/>
            <person name="Pfeifer M."/>
            <person name="Jakobsen K.S."/>
            <person name="Wulff B.B."/>
            <person name="Steuernagel B."/>
            <person name="Mayer K.F."/>
            <person name="Olsen O.A."/>
        </authorList>
    </citation>
    <scope>NUCLEOTIDE SEQUENCE [LARGE SCALE GENOMIC DNA]</scope>
    <source>
        <strain evidence="3">cv. AL8/78</strain>
    </source>
</reference>
<reference evidence="2" key="4">
    <citation type="submission" date="2019-03" db="UniProtKB">
        <authorList>
            <consortium name="EnsemblPlants"/>
        </authorList>
    </citation>
    <scope>IDENTIFICATION</scope>
</reference>
<dbReference type="EnsemblPlants" id="AET2Gv20063700.1">
    <property type="protein sequence ID" value="AET2Gv20063700.1"/>
    <property type="gene ID" value="AET2Gv20063700"/>
</dbReference>
<dbReference type="PANTHER" id="PTHR33110:SF149">
    <property type="entry name" value="F-BOX DOMAIN-CONTAINING PROTEIN"/>
    <property type="match status" value="1"/>
</dbReference>
<reference evidence="2" key="3">
    <citation type="journal article" date="2017" name="Nature">
        <title>Genome sequence of the progenitor of the wheat D genome Aegilops tauschii.</title>
        <authorList>
            <person name="Luo M.C."/>
            <person name="Gu Y.Q."/>
            <person name="Puiu D."/>
            <person name="Wang H."/>
            <person name="Twardziok S.O."/>
            <person name="Deal K.R."/>
            <person name="Huo N."/>
            <person name="Zhu T."/>
            <person name="Wang L."/>
            <person name="Wang Y."/>
            <person name="McGuire P.E."/>
            <person name="Liu S."/>
            <person name="Long H."/>
            <person name="Ramasamy R.K."/>
            <person name="Rodriguez J.C."/>
            <person name="Van S.L."/>
            <person name="Yuan L."/>
            <person name="Wang Z."/>
            <person name="Xia Z."/>
            <person name="Xiao L."/>
            <person name="Anderson O.D."/>
            <person name="Ouyang S."/>
            <person name="Liang Y."/>
            <person name="Zimin A.V."/>
            <person name="Pertea G."/>
            <person name="Qi P."/>
            <person name="Bennetzen J.L."/>
            <person name="Dai X."/>
            <person name="Dawson M.W."/>
            <person name="Muller H.G."/>
            <person name="Kugler K."/>
            <person name="Rivarola-Duarte L."/>
            <person name="Spannagl M."/>
            <person name="Mayer K.F.X."/>
            <person name="Lu F.H."/>
            <person name="Bevan M.W."/>
            <person name="Leroy P."/>
            <person name="Li P."/>
            <person name="You F.M."/>
            <person name="Sun Q."/>
            <person name="Liu Z."/>
            <person name="Lyons E."/>
            <person name="Wicker T."/>
            <person name="Salzberg S.L."/>
            <person name="Devos K.M."/>
            <person name="Dvorak J."/>
        </authorList>
    </citation>
    <scope>NUCLEOTIDE SEQUENCE [LARGE SCALE GENOMIC DNA]</scope>
    <source>
        <strain evidence="2">cv. AL8/78</strain>
    </source>
</reference>
<evidence type="ECO:0000259" key="1">
    <source>
        <dbReference type="Pfam" id="PF03478"/>
    </source>
</evidence>
<sequence length="159" mass="18200">ANEEDDDRRAVYELRRSTGDSMIMEAIHCWDDEEVPYEPKDFVTVSWHFVESCGKLLMVRRQLQIPEYTIKFTRKVEVFEANVSAGGWVAVTSGLDGQALFISKRFCKSIAAHGEVQGDVIYFIDTGDMFNMRSQTMSPPTRDIDQRSSTWIFSSELVV</sequence>
<dbReference type="AlphaFoldDB" id="A0A453ABV3"/>
<proteinExistence type="predicted"/>
<feature type="domain" description="KIB1-4 beta-propeller" evidence="1">
    <location>
        <begin position="11"/>
        <end position="129"/>
    </location>
</feature>
<dbReference type="InterPro" id="IPR005174">
    <property type="entry name" value="KIB1-4_b-propeller"/>
</dbReference>
<reference evidence="3" key="2">
    <citation type="journal article" date="2017" name="Nat. Plants">
        <title>The Aegilops tauschii genome reveals multiple impacts of transposons.</title>
        <authorList>
            <person name="Zhao G."/>
            <person name="Zou C."/>
            <person name="Li K."/>
            <person name="Wang K."/>
            <person name="Li T."/>
            <person name="Gao L."/>
            <person name="Zhang X."/>
            <person name="Wang H."/>
            <person name="Yang Z."/>
            <person name="Liu X."/>
            <person name="Jiang W."/>
            <person name="Mao L."/>
            <person name="Kong X."/>
            <person name="Jiao Y."/>
            <person name="Jia J."/>
        </authorList>
    </citation>
    <scope>NUCLEOTIDE SEQUENCE [LARGE SCALE GENOMIC DNA]</scope>
    <source>
        <strain evidence="3">cv. AL8/78</strain>
    </source>
</reference>
<keyword evidence="3" id="KW-1185">Reference proteome</keyword>
<evidence type="ECO:0000313" key="2">
    <source>
        <dbReference type="EnsemblPlants" id="AET2Gv20063700.1"/>
    </source>
</evidence>